<sequence>MKITLIAAGGALATAAALVVLATPATAVQADCNLSLGDATRSLGIDAWGVYAGKRDAKACESDHVARDKQEYDKTEYKTEYDKREYDKWSHDNGAYWNNANYWGAQDHDSAAYWAPRHYGNHRWGYGDNWGQSDQDWSASPYRF</sequence>
<gene>
    <name evidence="2" type="ORF">HD597_001888</name>
</gene>
<feature type="chain" id="PRO_5040810039" evidence="1">
    <location>
        <begin position="28"/>
        <end position="144"/>
    </location>
</feature>
<dbReference type="AlphaFoldDB" id="A0A9X2GIQ7"/>
<dbReference type="EMBL" id="JAMZEB010000002">
    <property type="protein sequence ID" value="MCP2354868.1"/>
    <property type="molecule type" value="Genomic_DNA"/>
</dbReference>
<reference evidence="2" key="1">
    <citation type="submission" date="2022-06" db="EMBL/GenBank/DDBJ databases">
        <title>Sequencing the genomes of 1000 actinobacteria strains.</title>
        <authorList>
            <person name="Klenk H.-P."/>
        </authorList>
    </citation>
    <scope>NUCLEOTIDE SEQUENCE</scope>
    <source>
        <strain evidence="2">DSM 46694</strain>
    </source>
</reference>
<organism evidence="2 3">
    <name type="scientific">Nonomuraea thailandensis</name>
    <dbReference type="NCBI Taxonomy" id="1188745"/>
    <lineage>
        <taxon>Bacteria</taxon>
        <taxon>Bacillati</taxon>
        <taxon>Actinomycetota</taxon>
        <taxon>Actinomycetes</taxon>
        <taxon>Streptosporangiales</taxon>
        <taxon>Streptosporangiaceae</taxon>
        <taxon>Nonomuraea</taxon>
    </lineage>
</organism>
<accession>A0A9X2GIQ7</accession>
<protein>
    <submittedName>
        <fullName evidence="2">Uncharacterized protein</fullName>
    </submittedName>
</protein>
<feature type="signal peptide" evidence="1">
    <location>
        <begin position="1"/>
        <end position="27"/>
    </location>
</feature>
<dbReference type="RefSeq" id="WP_253741477.1">
    <property type="nucleotide sequence ID" value="NZ_BAABKA010000050.1"/>
</dbReference>
<evidence type="ECO:0000313" key="2">
    <source>
        <dbReference type="EMBL" id="MCP2354868.1"/>
    </source>
</evidence>
<proteinExistence type="predicted"/>
<evidence type="ECO:0000256" key="1">
    <source>
        <dbReference type="SAM" id="SignalP"/>
    </source>
</evidence>
<comment type="caution">
    <text evidence="2">The sequence shown here is derived from an EMBL/GenBank/DDBJ whole genome shotgun (WGS) entry which is preliminary data.</text>
</comment>
<keyword evidence="1" id="KW-0732">Signal</keyword>
<dbReference type="Proteomes" id="UP001139648">
    <property type="component" value="Unassembled WGS sequence"/>
</dbReference>
<evidence type="ECO:0000313" key="3">
    <source>
        <dbReference type="Proteomes" id="UP001139648"/>
    </source>
</evidence>
<name>A0A9X2GIQ7_9ACTN</name>
<keyword evidence="3" id="KW-1185">Reference proteome</keyword>